<evidence type="ECO:0000313" key="2">
    <source>
        <dbReference type="EMBL" id="PMB63471.1"/>
    </source>
</evidence>
<accession>A0A2N6N874</accession>
<dbReference type="InterPro" id="IPR040632">
    <property type="entry name" value="Sulfotransfer_4"/>
</dbReference>
<evidence type="ECO:0000313" key="3">
    <source>
        <dbReference type="Proteomes" id="UP000235728"/>
    </source>
</evidence>
<dbReference type="PANTHER" id="PTHR36978:SF4">
    <property type="entry name" value="P-LOOP CONTAINING NUCLEOSIDE TRIPHOSPHATE HYDROLASE PROTEIN"/>
    <property type="match status" value="1"/>
</dbReference>
<dbReference type="PANTHER" id="PTHR36978">
    <property type="entry name" value="P-LOOP CONTAINING NUCLEOTIDE TRIPHOSPHATE HYDROLASE"/>
    <property type="match status" value="1"/>
</dbReference>
<organism evidence="2 3">
    <name type="scientific">Beauveria bassiana</name>
    <name type="common">White muscardine disease fungus</name>
    <name type="synonym">Tritirachium shiotae</name>
    <dbReference type="NCBI Taxonomy" id="176275"/>
    <lineage>
        <taxon>Eukaryota</taxon>
        <taxon>Fungi</taxon>
        <taxon>Dikarya</taxon>
        <taxon>Ascomycota</taxon>
        <taxon>Pezizomycotina</taxon>
        <taxon>Sordariomycetes</taxon>
        <taxon>Hypocreomycetidae</taxon>
        <taxon>Hypocreales</taxon>
        <taxon>Cordycipitaceae</taxon>
        <taxon>Beauveria</taxon>
    </lineage>
</organism>
<dbReference type="EMBL" id="MRVG01000021">
    <property type="protein sequence ID" value="PMB63471.1"/>
    <property type="molecule type" value="Genomic_DNA"/>
</dbReference>
<feature type="transmembrane region" description="Helical" evidence="1">
    <location>
        <begin position="70"/>
        <end position="90"/>
    </location>
</feature>
<sequence length="139" mass="15110">MTRIGEGFTPEMLDKHNDWVRQHAPPGRFLEMDLHEGWKPLADFLGVPVPDMPFPRANDAAEADAVARRVLLTAGLSWAAILAAAGVAAWQAYHQLSKGHGGGALSSLGGWMRGGAQRGGFYLILFSSISRTSERARER</sequence>
<proteinExistence type="predicted"/>
<dbReference type="Proteomes" id="UP000235728">
    <property type="component" value="Unassembled WGS sequence"/>
</dbReference>
<dbReference type="Gene3D" id="3.40.50.300">
    <property type="entry name" value="P-loop containing nucleotide triphosphate hydrolases"/>
    <property type="match status" value="1"/>
</dbReference>
<comment type="caution">
    <text evidence="2">The sequence shown here is derived from an EMBL/GenBank/DDBJ whole genome shotgun (WGS) entry which is preliminary data.</text>
</comment>
<keyword evidence="1" id="KW-1133">Transmembrane helix</keyword>
<keyword evidence="1" id="KW-0812">Transmembrane</keyword>
<keyword evidence="1" id="KW-0472">Membrane</keyword>
<feature type="transmembrane region" description="Helical" evidence="1">
    <location>
        <begin position="110"/>
        <end position="129"/>
    </location>
</feature>
<name>A0A2N6N874_BEABA</name>
<reference evidence="2 3" key="1">
    <citation type="journal article" date="2016" name="Appl. Microbiol. Biotechnol.">
        <title>Characterization of T-DNA insertion mutants with decreased virulence in the entomopathogenic fungus Beauveria bassiana JEF-007.</title>
        <authorList>
            <person name="Kim S."/>
            <person name="Lee S.J."/>
            <person name="Nai Y.S."/>
            <person name="Yu J.S."/>
            <person name="Lee M.R."/>
            <person name="Yang Y.T."/>
            <person name="Kim J.S."/>
        </authorList>
    </citation>
    <scope>NUCLEOTIDE SEQUENCE [LARGE SCALE GENOMIC DNA]</scope>
    <source>
        <strain evidence="2 3">JEF-007</strain>
    </source>
</reference>
<protein>
    <submittedName>
        <fullName evidence="2">Uncharacterized protein</fullName>
    </submittedName>
</protein>
<dbReference type="AlphaFoldDB" id="A0A2N6N874"/>
<gene>
    <name evidence="2" type="ORF">BM221_010692</name>
</gene>
<dbReference type="Pfam" id="PF17784">
    <property type="entry name" value="Sulfotransfer_4"/>
    <property type="match status" value="1"/>
</dbReference>
<evidence type="ECO:0000256" key="1">
    <source>
        <dbReference type="SAM" id="Phobius"/>
    </source>
</evidence>
<dbReference type="InterPro" id="IPR027417">
    <property type="entry name" value="P-loop_NTPase"/>
</dbReference>